<dbReference type="EMBL" id="QVLX01000015">
    <property type="protein sequence ID" value="RGE84500.1"/>
    <property type="molecule type" value="Genomic_DNA"/>
</dbReference>
<proteinExistence type="predicted"/>
<gene>
    <name evidence="2" type="ORF">DW016_15210</name>
</gene>
<dbReference type="Proteomes" id="UP000261080">
    <property type="component" value="Unassembled WGS sequence"/>
</dbReference>
<accession>A0A3E3JYL8</accession>
<evidence type="ECO:0000313" key="3">
    <source>
        <dbReference type="Proteomes" id="UP000261080"/>
    </source>
</evidence>
<reference evidence="2 3" key="1">
    <citation type="submission" date="2018-08" db="EMBL/GenBank/DDBJ databases">
        <title>A genome reference for cultivated species of the human gut microbiota.</title>
        <authorList>
            <person name="Zou Y."/>
            <person name="Xue W."/>
            <person name="Luo G."/>
        </authorList>
    </citation>
    <scope>NUCLEOTIDE SEQUENCE [LARGE SCALE GENOMIC DNA]</scope>
    <source>
        <strain evidence="2 3">AF37-2AT</strain>
    </source>
</reference>
<keyword evidence="3" id="KW-1185">Reference proteome</keyword>
<evidence type="ECO:0000256" key="1">
    <source>
        <dbReference type="SAM" id="Coils"/>
    </source>
</evidence>
<organism evidence="2 3">
    <name type="scientific">Sellimonas intestinalis</name>
    <dbReference type="NCBI Taxonomy" id="1653434"/>
    <lineage>
        <taxon>Bacteria</taxon>
        <taxon>Bacillati</taxon>
        <taxon>Bacillota</taxon>
        <taxon>Clostridia</taxon>
        <taxon>Lachnospirales</taxon>
        <taxon>Lachnospiraceae</taxon>
        <taxon>Sellimonas</taxon>
    </lineage>
</organism>
<name>A0A3E3JYL8_9FIRM</name>
<evidence type="ECO:0000313" key="2">
    <source>
        <dbReference type="EMBL" id="RGE84500.1"/>
    </source>
</evidence>
<sequence length="76" mass="9075">MDNLTLAIEILTRCETEKKRLEEYEKEYAVVEKAGEGFTWKKWNEVYNKYNPIPKKTQINSGIKYARKLLVESYIK</sequence>
<feature type="coiled-coil region" evidence="1">
    <location>
        <begin position="7"/>
        <end position="34"/>
    </location>
</feature>
<comment type="caution">
    <text evidence="2">The sequence shown here is derived from an EMBL/GenBank/DDBJ whole genome shotgun (WGS) entry which is preliminary data.</text>
</comment>
<protein>
    <submittedName>
        <fullName evidence="2">Uncharacterized protein</fullName>
    </submittedName>
</protein>
<dbReference type="RefSeq" id="WP_117493869.1">
    <property type="nucleotide sequence ID" value="NZ_JAAISY010000022.1"/>
</dbReference>
<keyword evidence="1" id="KW-0175">Coiled coil</keyword>
<dbReference type="AlphaFoldDB" id="A0A3E3JYL8"/>